<dbReference type="EMBL" id="AC183410">
    <property type="protein sequence ID" value="ABB55337.1"/>
    <property type="molecule type" value="Genomic_DNA"/>
</dbReference>
<dbReference type="GO" id="GO:0016301">
    <property type="term" value="F:kinase activity"/>
    <property type="evidence" value="ECO:0007669"/>
    <property type="project" value="UniProtKB-KW"/>
</dbReference>
<sequence length="59" mass="5742">VGHAELAAAELVAELVPGLDVSAGGVIEDGELGDAGGGALVLDGERVLLLVLPLLRGAL</sequence>
<reference evidence="1" key="1">
    <citation type="submission" date="2006-04" db="EMBL/GenBank/DDBJ databases">
        <title>Comparative Sequence and Genetic Analyses of the Asparagus, Onion, and Rice Genomes Reveal Similar Structures, But No Microsynteny.</title>
        <authorList>
            <person name="Jernej J."/>
            <person name="Suzuki G."/>
            <person name="McCallum J."/>
            <person name="Cheung F."/>
            <person name="Arbogast T."/>
            <person name="Tallon L.J."/>
            <person name="Smith S."/>
            <person name="Utterback T."/>
            <person name="Havey M.J."/>
            <person name="Town C.D."/>
        </authorList>
    </citation>
    <scope>NUCLEOTIDE SEQUENCE</scope>
</reference>
<organism evidence="1">
    <name type="scientific">Asparagus officinalis</name>
    <name type="common">Garden asparagus</name>
    <dbReference type="NCBI Taxonomy" id="4686"/>
    <lineage>
        <taxon>Eukaryota</taxon>
        <taxon>Viridiplantae</taxon>
        <taxon>Streptophyta</taxon>
        <taxon>Embryophyta</taxon>
        <taxon>Tracheophyta</taxon>
        <taxon>Spermatophyta</taxon>
        <taxon>Magnoliopsida</taxon>
        <taxon>Liliopsida</taxon>
        <taxon>Asparagales</taxon>
        <taxon>Asparagaceae</taxon>
        <taxon>Asparagoideae</taxon>
        <taxon>Asparagus</taxon>
    </lineage>
</organism>
<keyword evidence="1" id="KW-0418">Kinase</keyword>
<feature type="non-terminal residue" evidence="1">
    <location>
        <position position="1"/>
    </location>
</feature>
<proteinExistence type="predicted"/>
<gene>
    <name evidence="1" type="ORF">16.t00005</name>
</gene>
<keyword evidence="1" id="KW-0808">Transferase</keyword>
<protein>
    <submittedName>
        <fullName evidence="1">Calcium-dependent protein kinase, partial</fullName>
    </submittedName>
</protein>
<dbReference type="AlphaFoldDB" id="Q2XNT3"/>
<evidence type="ECO:0000313" key="1">
    <source>
        <dbReference type="EMBL" id="ABB55337.1"/>
    </source>
</evidence>
<accession>Q2XNT3</accession>
<name>Q2XNT3_ASPOF</name>